<name>A0A7J7Y084_MYOMY</name>
<feature type="compositionally biased region" description="Polar residues" evidence="1">
    <location>
        <begin position="25"/>
        <end position="35"/>
    </location>
</feature>
<protein>
    <submittedName>
        <fullName evidence="2">Uncharacterized protein</fullName>
    </submittedName>
</protein>
<dbReference type="AlphaFoldDB" id="A0A7J7Y084"/>
<dbReference type="EMBL" id="JABWUV010000005">
    <property type="protein sequence ID" value="KAF6355198.1"/>
    <property type="molecule type" value="Genomic_DNA"/>
</dbReference>
<feature type="region of interest" description="Disordered" evidence="1">
    <location>
        <begin position="52"/>
        <end position="205"/>
    </location>
</feature>
<dbReference type="Proteomes" id="UP000527355">
    <property type="component" value="Unassembled WGS sequence"/>
</dbReference>
<sequence length="205" mass="22566">MSIPRPNPPSRTQPSIAGPDLHPRAQNSIQDLPSASAQNSIWVPYPQTQNPVLYQEPLRPTSGSQTFRPRQEVHPEAQTWNPESSPVSGARTSIRGSDQLAGPRFSARRQKSIPQLRPRSQNPVLYQVPRPLSGGHTSILGSDQLLGPRLKPSRQKSILQLTSRTQNPELYRLPRPLSGAHSSIRGSDLHPVPDFQPGPRSTSQG</sequence>
<accession>A0A7J7Y084</accession>
<keyword evidence="3" id="KW-1185">Reference proteome</keyword>
<comment type="caution">
    <text evidence="2">The sequence shown here is derived from an EMBL/GenBank/DDBJ whole genome shotgun (WGS) entry which is preliminary data.</text>
</comment>
<evidence type="ECO:0000256" key="1">
    <source>
        <dbReference type="SAM" id="MobiDB-lite"/>
    </source>
</evidence>
<evidence type="ECO:0000313" key="2">
    <source>
        <dbReference type="EMBL" id="KAF6355198.1"/>
    </source>
</evidence>
<feature type="compositionally biased region" description="Polar residues" evidence="1">
    <location>
        <begin position="78"/>
        <end position="96"/>
    </location>
</feature>
<reference evidence="2 3" key="1">
    <citation type="journal article" date="2020" name="Nature">
        <title>Six reference-quality genomes reveal evolution of bat adaptations.</title>
        <authorList>
            <person name="Jebb D."/>
            <person name="Huang Z."/>
            <person name="Pippel M."/>
            <person name="Hughes G.M."/>
            <person name="Lavrichenko K."/>
            <person name="Devanna P."/>
            <person name="Winkler S."/>
            <person name="Jermiin L.S."/>
            <person name="Skirmuntt E.C."/>
            <person name="Katzourakis A."/>
            <person name="Burkitt-Gray L."/>
            <person name="Ray D.A."/>
            <person name="Sullivan K.A.M."/>
            <person name="Roscito J.G."/>
            <person name="Kirilenko B.M."/>
            <person name="Davalos L.M."/>
            <person name="Corthals A.P."/>
            <person name="Power M.L."/>
            <person name="Jones G."/>
            <person name="Ransome R.D."/>
            <person name="Dechmann D.K.N."/>
            <person name="Locatelli A.G."/>
            <person name="Puechmaille S.J."/>
            <person name="Fedrigo O."/>
            <person name="Jarvis E.D."/>
            <person name="Hiller M."/>
            <person name="Vernes S.C."/>
            <person name="Myers E.W."/>
            <person name="Teeling E.C."/>
        </authorList>
    </citation>
    <scope>NUCLEOTIDE SEQUENCE [LARGE SCALE GENOMIC DNA]</scope>
    <source>
        <strain evidence="2">MMyoMyo1</strain>
        <tissue evidence="2">Flight muscle</tissue>
    </source>
</reference>
<feature type="compositionally biased region" description="Pro residues" evidence="1">
    <location>
        <begin position="1"/>
        <end position="11"/>
    </location>
</feature>
<evidence type="ECO:0000313" key="3">
    <source>
        <dbReference type="Proteomes" id="UP000527355"/>
    </source>
</evidence>
<gene>
    <name evidence="2" type="ORF">mMyoMyo1_011388</name>
</gene>
<organism evidence="2 3">
    <name type="scientific">Myotis myotis</name>
    <name type="common">Greater mouse-eared bat</name>
    <name type="synonym">Vespertilio myotis</name>
    <dbReference type="NCBI Taxonomy" id="51298"/>
    <lineage>
        <taxon>Eukaryota</taxon>
        <taxon>Metazoa</taxon>
        <taxon>Chordata</taxon>
        <taxon>Craniata</taxon>
        <taxon>Vertebrata</taxon>
        <taxon>Euteleostomi</taxon>
        <taxon>Mammalia</taxon>
        <taxon>Eutheria</taxon>
        <taxon>Laurasiatheria</taxon>
        <taxon>Chiroptera</taxon>
        <taxon>Yangochiroptera</taxon>
        <taxon>Vespertilionidae</taxon>
        <taxon>Myotis</taxon>
    </lineage>
</organism>
<feature type="compositionally biased region" description="Polar residues" evidence="1">
    <location>
        <begin position="155"/>
        <end position="168"/>
    </location>
</feature>
<feature type="region of interest" description="Disordered" evidence="1">
    <location>
        <begin position="1"/>
        <end position="35"/>
    </location>
</feature>
<proteinExistence type="predicted"/>